<accession>A0A538UAT0</accession>
<reference evidence="2 3" key="1">
    <citation type="journal article" date="2019" name="Nat. Microbiol.">
        <title>Mediterranean grassland soil C-N compound turnover is dependent on rainfall and depth, and is mediated by genomically divergent microorganisms.</title>
        <authorList>
            <person name="Diamond S."/>
            <person name="Andeer P.F."/>
            <person name="Li Z."/>
            <person name="Crits-Christoph A."/>
            <person name="Burstein D."/>
            <person name="Anantharaman K."/>
            <person name="Lane K.R."/>
            <person name="Thomas B.C."/>
            <person name="Pan C."/>
            <person name="Northen T.R."/>
            <person name="Banfield J.F."/>
        </authorList>
    </citation>
    <scope>NUCLEOTIDE SEQUENCE [LARGE SCALE GENOMIC DNA]</scope>
    <source>
        <strain evidence="2">WS_10</strain>
    </source>
</reference>
<evidence type="ECO:0000256" key="1">
    <source>
        <dbReference type="SAM" id="MobiDB-lite"/>
    </source>
</evidence>
<evidence type="ECO:0008006" key="4">
    <source>
        <dbReference type="Google" id="ProtNLM"/>
    </source>
</evidence>
<dbReference type="Proteomes" id="UP000319836">
    <property type="component" value="Unassembled WGS sequence"/>
</dbReference>
<name>A0A538UAT0_UNCEI</name>
<feature type="region of interest" description="Disordered" evidence="1">
    <location>
        <begin position="75"/>
        <end position="96"/>
    </location>
</feature>
<dbReference type="AlphaFoldDB" id="A0A538UAT0"/>
<gene>
    <name evidence="2" type="ORF">E6K80_01245</name>
</gene>
<organism evidence="2 3">
    <name type="scientific">Eiseniibacteriota bacterium</name>
    <dbReference type="NCBI Taxonomy" id="2212470"/>
    <lineage>
        <taxon>Bacteria</taxon>
        <taxon>Candidatus Eiseniibacteriota</taxon>
    </lineage>
</organism>
<evidence type="ECO:0000313" key="3">
    <source>
        <dbReference type="Proteomes" id="UP000319836"/>
    </source>
</evidence>
<feature type="compositionally biased region" description="Low complexity" evidence="1">
    <location>
        <begin position="77"/>
        <end position="96"/>
    </location>
</feature>
<comment type="caution">
    <text evidence="2">The sequence shown here is derived from an EMBL/GenBank/DDBJ whole genome shotgun (WGS) entry which is preliminary data.</text>
</comment>
<protein>
    <recommendedName>
        <fullName evidence="4">DUF4162 domain-containing protein</fullName>
    </recommendedName>
</protein>
<sequence>MRVRSLAGALERVGRDTLVALARRANADIVDLAPPQARFAVADDEGAARLIEVLVGGGIPIVEAAPDESRLERLFLGGAAEPPTAPGSAAPSGPSA</sequence>
<dbReference type="EMBL" id="VBPA01000028">
    <property type="protein sequence ID" value="TMQ72984.1"/>
    <property type="molecule type" value="Genomic_DNA"/>
</dbReference>
<proteinExistence type="predicted"/>
<evidence type="ECO:0000313" key="2">
    <source>
        <dbReference type="EMBL" id="TMQ72984.1"/>
    </source>
</evidence>